<protein>
    <recommendedName>
        <fullName evidence="4">Lipoprotein</fullName>
    </recommendedName>
</protein>
<dbReference type="PROSITE" id="PS51257">
    <property type="entry name" value="PROKAR_LIPOPROTEIN"/>
    <property type="match status" value="1"/>
</dbReference>
<reference evidence="2 3" key="1">
    <citation type="submission" date="2017-01" db="EMBL/GenBank/DDBJ databases">
        <authorList>
            <person name="Varghese N."/>
            <person name="Submissions S."/>
        </authorList>
    </citation>
    <scope>NUCLEOTIDE SEQUENCE [LARGE SCALE GENOMIC DNA]</scope>
    <source>
        <strain evidence="2 3">ATCC 23464</strain>
    </source>
</reference>
<gene>
    <name evidence="2" type="ORF">SAMN05421578_101308</name>
</gene>
<organism evidence="2 3">
    <name type="scientific">Paenibacillus macquariensis</name>
    <dbReference type="NCBI Taxonomy" id="948756"/>
    <lineage>
        <taxon>Bacteria</taxon>
        <taxon>Bacillati</taxon>
        <taxon>Bacillota</taxon>
        <taxon>Bacilli</taxon>
        <taxon>Bacillales</taxon>
        <taxon>Paenibacillaceae</taxon>
        <taxon>Paenibacillus</taxon>
    </lineage>
</organism>
<proteinExistence type="predicted"/>
<evidence type="ECO:0000313" key="2">
    <source>
        <dbReference type="EMBL" id="SIQ34360.1"/>
    </source>
</evidence>
<evidence type="ECO:0000256" key="1">
    <source>
        <dbReference type="SAM" id="SignalP"/>
    </source>
</evidence>
<feature type="signal peptide" evidence="1">
    <location>
        <begin position="1"/>
        <end position="20"/>
    </location>
</feature>
<keyword evidence="3" id="KW-1185">Reference proteome</keyword>
<keyword evidence="1" id="KW-0732">Signal</keyword>
<sequence length="205" mass="22891">MKPSYLISTILLTLITSACSNSVTSTTEVSKPVKYSIATPSQDETKEVIPPKLGGRLEDFEGKYDKYDSHYRDSYTFENDNVFDVSINTDLEMVNEVSVTGYSGDYFLPIERALKEINEFLPSDSVKIASKEDNGVLYIAYESKMIAEKFENMYSETEAINKGRVLIRANEGKEGSGVRSEAATNVRMTVGIESSEEKELGLKKE</sequence>
<accession>A0ABY1JKG2</accession>
<comment type="caution">
    <text evidence="2">The sequence shown here is derived from an EMBL/GenBank/DDBJ whole genome shotgun (WGS) entry which is preliminary data.</text>
</comment>
<dbReference type="EMBL" id="FTNK01000001">
    <property type="protein sequence ID" value="SIQ34360.1"/>
    <property type="molecule type" value="Genomic_DNA"/>
</dbReference>
<evidence type="ECO:0008006" key="4">
    <source>
        <dbReference type="Google" id="ProtNLM"/>
    </source>
</evidence>
<name>A0ABY1JKG2_9BACL</name>
<evidence type="ECO:0000313" key="3">
    <source>
        <dbReference type="Proteomes" id="UP000186666"/>
    </source>
</evidence>
<dbReference type="RefSeq" id="WP_068589878.1">
    <property type="nucleotide sequence ID" value="NZ_FTNK01000001.1"/>
</dbReference>
<feature type="chain" id="PRO_5046445850" description="Lipoprotein" evidence="1">
    <location>
        <begin position="21"/>
        <end position="205"/>
    </location>
</feature>
<dbReference type="Proteomes" id="UP000186666">
    <property type="component" value="Unassembled WGS sequence"/>
</dbReference>